<name>A0ABQ1MSA8_9BACT</name>
<dbReference type="SUPFAM" id="SSF55729">
    <property type="entry name" value="Acyl-CoA N-acyltransferases (Nat)"/>
    <property type="match status" value="1"/>
</dbReference>
<accession>A0ABQ1MSA8</accession>
<reference evidence="3" key="1">
    <citation type="journal article" date="2019" name="Int. J. Syst. Evol. Microbiol.">
        <title>The Global Catalogue of Microorganisms (GCM) 10K type strain sequencing project: providing services to taxonomists for standard genome sequencing and annotation.</title>
        <authorList>
            <consortium name="The Broad Institute Genomics Platform"/>
            <consortium name="The Broad Institute Genome Sequencing Center for Infectious Disease"/>
            <person name="Wu L."/>
            <person name="Ma J."/>
        </authorList>
    </citation>
    <scope>NUCLEOTIDE SEQUENCE [LARGE SCALE GENOMIC DNA]</scope>
    <source>
        <strain evidence="3">CGMCC 1.12479</strain>
    </source>
</reference>
<evidence type="ECO:0000313" key="2">
    <source>
        <dbReference type="EMBL" id="GGC46050.1"/>
    </source>
</evidence>
<proteinExistence type="predicted"/>
<dbReference type="Pfam" id="PF13302">
    <property type="entry name" value="Acetyltransf_3"/>
    <property type="match status" value="1"/>
</dbReference>
<dbReference type="InterPro" id="IPR000182">
    <property type="entry name" value="GNAT_dom"/>
</dbReference>
<comment type="caution">
    <text evidence="2">The sequence shown here is derived from an EMBL/GenBank/DDBJ whole genome shotgun (WGS) entry which is preliminary data.</text>
</comment>
<organism evidence="2 3">
    <name type="scientific">Belliella aquatica</name>
    <dbReference type="NCBI Taxonomy" id="1323734"/>
    <lineage>
        <taxon>Bacteria</taxon>
        <taxon>Pseudomonadati</taxon>
        <taxon>Bacteroidota</taxon>
        <taxon>Cytophagia</taxon>
        <taxon>Cytophagales</taxon>
        <taxon>Cyclobacteriaceae</taxon>
        <taxon>Belliella</taxon>
    </lineage>
</organism>
<sequence>MQIDFNLILQNKTIILRPIKDSDLENLHQLTADSNAWKFYTHDLSDFEEFKDWVKPALKKDRFQFVILLKENNEIVGSSAFGNFSVRDRRIEIGWTWFAKKHQGTGINSQVKQLMLEYAFEKLYIERVEFKTDVLNAQARASLKNIGAIEEGVLRSHTLMAKSRRRDTIYYSILKSEWNHIKRENEW</sequence>
<dbReference type="PANTHER" id="PTHR43610">
    <property type="entry name" value="BLL6696 PROTEIN"/>
    <property type="match status" value="1"/>
</dbReference>
<gene>
    <name evidence="2" type="ORF">GCM10010993_25810</name>
</gene>
<dbReference type="Proteomes" id="UP000635885">
    <property type="component" value="Unassembled WGS sequence"/>
</dbReference>
<dbReference type="PROSITE" id="PS51186">
    <property type="entry name" value="GNAT"/>
    <property type="match status" value="1"/>
</dbReference>
<evidence type="ECO:0000313" key="3">
    <source>
        <dbReference type="Proteomes" id="UP000635885"/>
    </source>
</evidence>
<dbReference type="InterPro" id="IPR016181">
    <property type="entry name" value="Acyl_CoA_acyltransferase"/>
</dbReference>
<dbReference type="PANTHER" id="PTHR43610:SF1">
    <property type="entry name" value="N-ACETYLTRANSFERASE DOMAIN-CONTAINING PROTEIN"/>
    <property type="match status" value="1"/>
</dbReference>
<protein>
    <submittedName>
        <fullName evidence="2">GCN5 family acetyltransferase</fullName>
    </submittedName>
</protein>
<dbReference type="Gene3D" id="3.40.630.30">
    <property type="match status" value="1"/>
</dbReference>
<evidence type="ECO:0000259" key="1">
    <source>
        <dbReference type="PROSITE" id="PS51186"/>
    </source>
</evidence>
<keyword evidence="3" id="KW-1185">Reference proteome</keyword>
<dbReference type="RefSeq" id="WP_188443511.1">
    <property type="nucleotide sequence ID" value="NZ_BMFD01000009.1"/>
</dbReference>
<dbReference type="EMBL" id="BMFD01000009">
    <property type="protein sequence ID" value="GGC46050.1"/>
    <property type="molecule type" value="Genomic_DNA"/>
</dbReference>
<feature type="domain" description="N-acetyltransferase" evidence="1">
    <location>
        <begin position="14"/>
        <end position="165"/>
    </location>
</feature>